<evidence type="ECO:0000256" key="1">
    <source>
        <dbReference type="SAM" id="SignalP"/>
    </source>
</evidence>
<reference evidence="2 3" key="2">
    <citation type="submission" date="2018-03" db="EMBL/GenBank/DDBJ databases">
        <title>The ancient ancestry and fast evolution of plastids.</title>
        <authorList>
            <person name="Moore K.R."/>
            <person name="Magnabosco C."/>
            <person name="Momper L."/>
            <person name="Gold D.A."/>
            <person name="Bosak T."/>
            <person name="Fournier G.P."/>
        </authorList>
    </citation>
    <scope>NUCLEOTIDE SEQUENCE [LARGE SCALE GENOMIC DNA]</scope>
    <source>
        <strain evidence="2 3">CCAP 1448/3</strain>
    </source>
</reference>
<name>A0A2T1C9J3_9CYAN</name>
<protein>
    <recommendedName>
        <fullName evidence="4">Cytochrome c domain-containing protein</fullName>
    </recommendedName>
</protein>
<gene>
    <name evidence="2" type="ORF">C7B64_01590</name>
</gene>
<reference evidence="2 3" key="1">
    <citation type="submission" date="2018-02" db="EMBL/GenBank/DDBJ databases">
        <authorList>
            <person name="Cohen D.B."/>
            <person name="Kent A.D."/>
        </authorList>
    </citation>
    <scope>NUCLEOTIDE SEQUENCE [LARGE SCALE GENOMIC DNA]</scope>
    <source>
        <strain evidence="2 3">CCAP 1448/3</strain>
    </source>
</reference>
<organism evidence="2 3">
    <name type="scientific">Merismopedia glauca CCAP 1448/3</name>
    <dbReference type="NCBI Taxonomy" id="1296344"/>
    <lineage>
        <taxon>Bacteria</taxon>
        <taxon>Bacillati</taxon>
        <taxon>Cyanobacteriota</taxon>
        <taxon>Cyanophyceae</taxon>
        <taxon>Synechococcales</taxon>
        <taxon>Merismopediaceae</taxon>
        <taxon>Merismopedia</taxon>
    </lineage>
</organism>
<sequence length="594" mass="66339">MFHLSWKKQFIVPVLLALMLLLFNSQALAVEPEKFPTGDFRWRSYLRVNHPRFLNSPQGRAFLNAPSCSAIVAGKIYRFVDRIDNCLTPMTDTEIAEKLNDLFATKLLRQGSFPNGLDAVATAVMGAGLNLQQTNYLVGEGSQIPTTVVSREAPRNLRYVLTWGQNPSSAQIFLSAAAGGNSSFLQVIAWDAQARKYNFYEFREQVGQTDGTSTKVWSWAGESSMAVAKETMGHGCFDCHHNGVVIMKELNVPWNNWQSQQATISPLVVPLAVAQEKFFGNLNGAEVLERAIRSGFQTYYRSWLSDRYQNQGGTIQLQDVDLMLRHLTNNTTINFISSGIQSNGLNTSPPEQNVSGISNDLFVWDSVWRTVLNLNYTIPNITFKRQDYDNYLSANKFQLVQSDFTKPDGSPLYQQDGSTYFSFFVPVPSAEDLYLLTQMRSNKIVSDKFIASILMVDFQNPVFSAKRSSLQQYAQGLTTGKIVAGVSTVPDDFAAKVRNVAASQSSCDAANNFDRCSAEQQFLYVWDLGEDEWKGAIASKIQAYLDKFNSLTPEELLSAISRSVTQRQKQFQSQPAIANLNEFSLLLPVSNVSP</sequence>
<evidence type="ECO:0000313" key="3">
    <source>
        <dbReference type="Proteomes" id="UP000238762"/>
    </source>
</evidence>
<dbReference type="Proteomes" id="UP000238762">
    <property type="component" value="Unassembled WGS sequence"/>
</dbReference>
<comment type="caution">
    <text evidence="2">The sequence shown here is derived from an EMBL/GenBank/DDBJ whole genome shotgun (WGS) entry which is preliminary data.</text>
</comment>
<dbReference type="AlphaFoldDB" id="A0A2T1C9J3"/>
<feature type="signal peptide" evidence="1">
    <location>
        <begin position="1"/>
        <end position="29"/>
    </location>
</feature>
<dbReference type="OrthoDB" id="3653866at2"/>
<dbReference type="EMBL" id="PVWJ01000005">
    <property type="protein sequence ID" value="PSB04945.1"/>
    <property type="molecule type" value="Genomic_DNA"/>
</dbReference>
<evidence type="ECO:0008006" key="4">
    <source>
        <dbReference type="Google" id="ProtNLM"/>
    </source>
</evidence>
<proteinExistence type="predicted"/>
<keyword evidence="3" id="KW-1185">Reference proteome</keyword>
<feature type="chain" id="PRO_5015547794" description="Cytochrome c domain-containing protein" evidence="1">
    <location>
        <begin position="30"/>
        <end position="594"/>
    </location>
</feature>
<keyword evidence="1" id="KW-0732">Signal</keyword>
<dbReference type="RefSeq" id="WP_106286913.1">
    <property type="nucleotide sequence ID" value="NZ_CAWNTC010000136.1"/>
</dbReference>
<evidence type="ECO:0000313" key="2">
    <source>
        <dbReference type="EMBL" id="PSB04945.1"/>
    </source>
</evidence>
<accession>A0A2T1C9J3</accession>